<comment type="caution">
    <text evidence="3">The sequence shown here is derived from an EMBL/GenBank/DDBJ whole genome shotgun (WGS) entry which is preliminary data.</text>
</comment>
<protein>
    <recommendedName>
        <fullName evidence="2">Envelope protein N-terminal domain-containing protein</fullName>
    </recommendedName>
</protein>
<name>A0ABD6C7P0_9EURY</name>
<accession>A0ABD6C7P0</accession>
<evidence type="ECO:0000259" key="2">
    <source>
        <dbReference type="Pfam" id="PF26255"/>
    </source>
</evidence>
<sequence length="485" mass="51696">MRATLRRGLSVTLALLVLSSAGMSPVGTAAASHNCGAIDLTAGLAITAGGETAEAFGLGTNEDFDGDMLPGCDLLHGSTDTGALNGTDKEQARTELKIAAATAAQHARDELKWWHNGLQGLPQQARNDALAAYGRALDNGTSQAAAQIQANESVNEFYSVRVTNLVADWNKLVVAWDDYQHTEETEGLDGFFVGRLRTDGEQRNDASIEATDSVSLSNGSTADAYRINQYGLVSETGSTVLMVNQTVTTPNSTAWNQVLQKMRTQREQTKAEVKTWIDQTYAEVQAGDITWSQAVGASTIARNFAAEGNFQAWAAVRLANTRNVSTPENLSTVGYYSVTHGHHTWKGMLASGTNPPSGAFESGQTYDGSELPGPQYLISDSGVIDLDGPFTIENITNADGEMVERTVIREVRYETANVSNLKSIIETNQLLRAELEAREQRLLNRSTGGGGGGLLADVSLPYGGVGVAAAGALLLVLLLVLMPRR</sequence>
<keyword evidence="4" id="KW-1185">Reference proteome</keyword>
<gene>
    <name evidence="3" type="ORF">ACFR9U_00795</name>
</gene>
<evidence type="ECO:0000256" key="1">
    <source>
        <dbReference type="SAM" id="Phobius"/>
    </source>
</evidence>
<keyword evidence="1" id="KW-0472">Membrane</keyword>
<evidence type="ECO:0000313" key="4">
    <source>
        <dbReference type="Proteomes" id="UP001597119"/>
    </source>
</evidence>
<dbReference type="InterPro" id="IPR058677">
    <property type="entry name" value="ORF4_N"/>
</dbReference>
<feature type="domain" description="Envelope protein N-terminal" evidence="2">
    <location>
        <begin position="80"/>
        <end position="230"/>
    </location>
</feature>
<dbReference type="RefSeq" id="WP_247377907.1">
    <property type="nucleotide sequence ID" value="NZ_JALLGV010000004.1"/>
</dbReference>
<feature type="transmembrane region" description="Helical" evidence="1">
    <location>
        <begin position="462"/>
        <end position="482"/>
    </location>
</feature>
<feature type="domain" description="Envelope protein N-terminal" evidence="2">
    <location>
        <begin position="243"/>
        <end position="319"/>
    </location>
</feature>
<reference evidence="3 4" key="1">
    <citation type="journal article" date="2019" name="Int. J. Syst. Evol. Microbiol.">
        <title>The Global Catalogue of Microorganisms (GCM) 10K type strain sequencing project: providing services to taxonomists for standard genome sequencing and annotation.</title>
        <authorList>
            <consortium name="The Broad Institute Genomics Platform"/>
            <consortium name="The Broad Institute Genome Sequencing Center for Infectious Disease"/>
            <person name="Wu L."/>
            <person name="Ma J."/>
        </authorList>
    </citation>
    <scope>NUCLEOTIDE SEQUENCE [LARGE SCALE GENOMIC DNA]</scope>
    <source>
        <strain evidence="3 4">CGMCC 1.12125</strain>
    </source>
</reference>
<keyword evidence="1" id="KW-1133">Transmembrane helix</keyword>
<dbReference type="Proteomes" id="UP001597119">
    <property type="component" value="Unassembled WGS sequence"/>
</dbReference>
<dbReference type="EMBL" id="JBHUDJ010000001">
    <property type="protein sequence ID" value="MFD1585503.1"/>
    <property type="molecule type" value="Genomic_DNA"/>
</dbReference>
<organism evidence="3 4">
    <name type="scientific">Halorientalis brevis</name>
    <dbReference type="NCBI Taxonomy" id="1126241"/>
    <lineage>
        <taxon>Archaea</taxon>
        <taxon>Methanobacteriati</taxon>
        <taxon>Methanobacteriota</taxon>
        <taxon>Stenosarchaea group</taxon>
        <taxon>Halobacteria</taxon>
        <taxon>Halobacteriales</taxon>
        <taxon>Haloarculaceae</taxon>
        <taxon>Halorientalis</taxon>
    </lineage>
</organism>
<dbReference type="Pfam" id="PF26255">
    <property type="entry name" value="Viral_env_HRPV"/>
    <property type="match status" value="2"/>
</dbReference>
<dbReference type="AlphaFoldDB" id="A0ABD6C7P0"/>
<evidence type="ECO:0000313" key="3">
    <source>
        <dbReference type="EMBL" id="MFD1585503.1"/>
    </source>
</evidence>
<proteinExistence type="predicted"/>
<keyword evidence="1" id="KW-0812">Transmembrane</keyword>